<feature type="domain" description="RapZ C-terminal" evidence="2">
    <location>
        <begin position="103"/>
        <end position="187"/>
    </location>
</feature>
<evidence type="ECO:0000256" key="1">
    <source>
        <dbReference type="SAM" id="MobiDB-lite"/>
    </source>
</evidence>
<name>A0A6A7ASH3_9PLEO</name>
<sequence length="570" mass="63230">MSRVFRRPTITPHSAIIASPLQASIMFPHNHHFLQQPHPQFLQPNVQLVHHQPHISRPAKTVYIISYSSDKIKRDVNGKPALQHAIPYGIPVLLTVFCQTWRPPAQEVCHMYSGVSPQVQEVILGSRTAMRHINEAVSTIVTHLNAGSQAAHIQTTCHFGTHRSVATAEIIGQKMRRRGVNVVITHPHRRRRPGDLVALINDWQRHAMCHLRSLFEQLHNMSFLCPVRSGLHHDPHCLTCQPSCDKLARARQTVPWCPTCCQVLPYDQTPPAAVETSLRAPTRLGLGGVKTAALNYEVAPHVFTGQYTDSKVVDRRHVHFDLPVKKTRERGVSLHSDGKEDIIYRPQPAGQARRHNTSSASDKSVYQHPPANYSRSRAKISLDGKLPSPADHRLPLVVAIPYAPPPPPPPTFHPYLPTIYILTYSTSSLSTSNLSFVSLLATQLPTRIPPIPHLYTIDARPFDPPPPSICAKYSGIAPIVQDMVLQDTRAEKAVRRAVRDILDFNNCCEAGRVRGGEVAMSVCCVYGTHRSVAIAERIAQGVRAGVGEEGGKVRVISRHVSRVKGVGDPF</sequence>
<dbReference type="Proteomes" id="UP000799423">
    <property type="component" value="Unassembled WGS sequence"/>
</dbReference>
<feature type="compositionally biased region" description="Basic and acidic residues" evidence="1">
    <location>
        <begin position="331"/>
        <end position="343"/>
    </location>
</feature>
<dbReference type="GO" id="GO:0005524">
    <property type="term" value="F:ATP binding"/>
    <property type="evidence" value="ECO:0007669"/>
    <property type="project" value="InterPro"/>
</dbReference>
<dbReference type="OrthoDB" id="5418695at2759"/>
<feature type="region of interest" description="Disordered" evidence="1">
    <location>
        <begin position="331"/>
        <end position="372"/>
    </location>
</feature>
<dbReference type="EMBL" id="MU006352">
    <property type="protein sequence ID" value="KAF2845169.1"/>
    <property type="molecule type" value="Genomic_DNA"/>
</dbReference>
<dbReference type="InterPro" id="IPR005337">
    <property type="entry name" value="RapZ-like"/>
</dbReference>
<reference evidence="3" key="1">
    <citation type="submission" date="2020-01" db="EMBL/GenBank/DDBJ databases">
        <authorList>
            <consortium name="DOE Joint Genome Institute"/>
            <person name="Haridas S."/>
            <person name="Albert R."/>
            <person name="Binder M."/>
            <person name="Bloem J."/>
            <person name="Labutti K."/>
            <person name="Salamov A."/>
            <person name="Andreopoulos B."/>
            <person name="Baker S.E."/>
            <person name="Barry K."/>
            <person name="Bills G."/>
            <person name="Bluhm B.H."/>
            <person name="Cannon C."/>
            <person name="Castanera R."/>
            <person name="Culley D.E."/>
            <person name="Daum C."/>
            <person name="Ezra D."/>
            <person name="Gonzalez J.B."/>
            <person name="Henrissat B."/>
            <person name="Kuo A."/>
            <person name="Liang C."/>
            <person name="Lipzen A."/>
            <person name="Lutzoni F."/>
            <person name="Magnuson J."/>
            <person name="Mondo S."/>
            <person name="Nolan M."/>
            <person name="Ohm R."/>
            <person name="Pangilinan J."/>
            <person name="Park H.-J."/>
            <person name="Ramirez L."/>
            <person name="Alfaro M."/>
            <person name="Sun H."/>
            <person name="Tritt A."/>
            <person name="Yoshinaga Y."/>
            <person name="Zwiers L.-H."/>
            <person name="Turgeon B.G."/>
            <person name="Goodwin S.B."/>
            <person name="Spatafora J.W."/>
            <person name="Crous P.W."/>
            <person name="Grigoriev I.V."/>
        </authorList>
    </citation>
    <scope>NUCLEOTIDE SEQUENCE</scope>
    <source>
        <strain evidence="3">IPT5</strain>
    </source>
</reference>
<protein>
    <recommendedName>
        <fullName evidence="2">RapZ C-terminal domain-containing protein</fullName>
    </recommendedName>
</protein>
<gene>
    <name evidence="3" type="ORF">T440DRAFT_493605</name>
</gene>
<accession>A0A6A7ASH3</accession>
<dbReference type="InterPro" id="IPR053931">
    <property type="entry name" value="RapZ_C"/>
</dbReference>
<keyword evidence="4" id="KW-1185">Reference proteome</keyword>
<organism evidence="3 4">
    <name type="scientific">Plenodomus tracheiphilus IPT5</name>
    <dbReference type="NCBI Taxonomy" id="1408161"/>
    <lineage>
        <taxon>Eukaryota</taxon>
        <taxon>Fungi</taxon>
        <taxon>Dikarya</taxon>
        <taxon>Ascomycota</taxon>
        <taxon>Pezizomycotina</taxon>
        <taxon>Dothideomycetes</taxon>
        <taxon>Pleosporomycetidae</taxon>
        <taxon>Pleosporales</taxon>
        <taxon>Pleosporineae</taxon>
        <taxon>Leptosphaeriaceae</taxon>
        <taxon>Plenodomus</taxon>
    </lineage>
</organism>
<evidence type="ECO:0000313" key="3">
    <source>
        <dbReference type="EMBL" id="KAF2845169.1"/>
    </source>
</evidence>
<evidence type="ECO:0000259" key="2">
    <source>
        <dbReference type="Pfam" id="PF22740"/>
    </source>
</evidence>
<proteinExistence type="predicted"/>
<feature type="domain" description="RapZ C-terminal" evidence="2">
    <location>
        <begin position="455"/>
        <end position="545"/>
    </location>
</feature>
<dbReference type="PANTHER" id="PTHR30448:SF0">
    <property type="entry name" value="RNASE ADAPTER PROTEIN RAPZ"/>
    <property type="match status" value="1"/>
</dbReference>
<evidence type="ECO:0000313" key="4">
    <source>
        <dbReference type="Proteomes" id="UP000799423"/>
    </source>
</evidence>
<dbReference type="PANTHER" id="PTHR30448">
    <property type="entry name" value="RNASE ADAPTER PROTEIN RAPZ"/>
    <property type="match status" value="1"/>
</dbReference>
<dbReference type="Pfam" id="PF22740">
    <property type="entry name" value="PapZ_C"/>
    <property type="match status" value="2"/>
</dbReference>
<dbReference type="AlphaFoldDB" id="A0A6A7ASH3"/>